<dbReference type="GO" id="GO:0031380">
    <property type="term" value="C:nuclear RNA-directed RNA polymerase complex"/>
    <property type="evidence" value="ECO:0007669"/>
    <property type="project" value="TreeGrafter"/>
</dbReference>
<dbReference type="PANTHER" id="PTHR10887">
    <property type="entry name" value="DNA2/NAM7 HELICASE FAMILY"/>
    <property type="match status" value="1"/>
</dbReference>
<dbReference type="AlphaFoldDB" id="A0AAV9HHB5"/>
<feature type="region of interest" description="Disordered" evidence="2">
    <location>
        <begin position="1"/>
        <end position="21"/>
    </location>
</feature>
<organism evidence="6 7">
    <name type="scientific">Cladorrhinum samala</name>
    <dbReference type="NCBI Taxonomy" id="585594"/>
    <lineage>
        <taxon>Eukaryota</taxon>
        <taxon>Fungi</taxon>
        <taxon>Dikarya</taxon>
        <taxon>Ascomycota</taxon>
        <taxon>Pezizomycotina</taxon>
        <taxon>Sordariomycetes</taxon>
        <taxon>Sordariomycetidae</taxon>
        <taxon>Sordariales</taxon>
        <taxon>Podosporaceae</taxon>
        <taxon>Cladorrhinum</taxon>
    </lineage>
</organism>
<name>A0AAV9HHB5_9PEZI</name>
<reference evidence="6" key="1">
    <citation type="journal article" date="2023" name="Mol. Phylogenet. Evol.">
        <title>Genome-scale phylogeny and comparative genomics of the fungal order Sordariales.</title>
        <authorList>
            <person name="Hensen N."/>
            <person name="Bonometti L."/>
            <person name="Westerberg I."/>
            <person name="Brannstrom I.O."/>
            <person name="Guillou S."/>
            <person name="Cros-Aarteil S."/>
            <person name="Calhoun S."/>
            <person name="Haridas S."/>
            <person name="Kuo A."/>
            <person name="Mondo S."/>
            <person name="Pangilinan J."/>
            <person name="Riley R."/>
            <person name="LaButti K."/>
            <person name="Andreopoulos B."/>
            <person name="Lipzen A."/>
            <person name="Chen C."/>
            <person name="Yan M."/>
            <person name="Daum C."/>
            <person name="Ng V."/>
            <person name="Clum A."/>
            <person name="Steindorff A."/>
            <person name="Ohm R.A."/>
            <person name="Martin F."/>
            <person name="Silar P."/>
            <person name="Natvig D.O."/>
            <person name="Lalanne C."/>
            <person name="Gautier V."/>
            <person name="Ament-Velasquez S.L."/>
            <person name="Kruys A."/>
            <person name="Hutchinson M.I."/>
            <person name="Powell A.J."/>
            <person name="Barry K."/>
            <person name="Miller A.N."/>
            <person name="Grigoriev I.V."/>
            <person name="Debuchy R."/>
            <person name="Gladieux P."/>
            <person name="Hiltunen Thoren M."/>
            <person name="Johannesson H."/>
        </authorList>
    </citation>
    <scope>NUCLEOTIDE SEQUENCE</scope>
    <source>
        <strain evidence="6">PSN324</strain>
    </source>
</reference>
<evidence type="ECO:0000256" key="1">
    <source>
        <dbReference type="ARBA" id="ARBA00022806"/>
    </source>
</evidence>
<protein>
    <submittedName>
        <fullName evidence="6">Uncharacterized protein</fullName>
    </submittedName>
</protein>
<evidence type="ECO:0000259" key="4">
    <source>
        <dbReference type="Pfam" id="PF13087"/>
    </source>
</evidence>
<comment type="caution">
    <text evidence="6">The sequence shown here is derived from an EMBL/GenBank/DDBJ whole genome shotgun (WGS) entry which is preliminary data.</text>
</comment>
<keyword evidence="1" id="KW-0067">ATP-binding</keyword>
<feature type="compositionally biased region" description="Polar residues" evidence="2">
    <location>
        <begin position="1"/>
        <end position="20"/>
    </location>
</feature>
<evidence type="ECO:0000313" key="6">
    <source>
        <dbReference type="EMBL" id="KAK4460069.1"/>
    </source>
</evidence>
<feature type="domain" description="DNA2/NAM7 helicase-like C-terminal" evidence="4">
    <location>
        <begin position="686"/>
        <end position="877"/>
    </location>
</feature>
<dbReference type="Pfam" id="PF25396">
    <property type="entry name" value="ZNFX1"/>
    <property type="match status" value="1"/>
</dbReference>
<dbReference type="InterPro" id="IPR041679">
    <property type="entry name" value="DNA2/NAM7-like_C"/>
</dbReference>
<dbReference type="InterPro" id="IPR027417">
    <property type="entry name" value="P-loop_NTPase"/>
</dbReference>
<dbReference type="CDD" id="cd18808">
    <property type="entry name" value="SF1_C_Upf1"/>
    <property type="match status" value="1"/>
</dbReference>
<evidence type="ECO:0000259" key="5">
    <source>
        <dbReference type="Pfam" id="PF25396"/>
    </source>
</evidence>
<proteinExistence type="predicted"/>
<dbReference type="InterPro" id="IPR041677">
    <property type="entry name" value="DNA2/NAM7_AAA_11"/>
</dbReference>
<dbReference type="GO" id="GO:0004386">
    <property type="term" value="F:helicase activity"/>
    <property type="evidence" value="ECO:0007669"/>
    <property type="project" value="InterPro"/>
</dbReference>
<dbReference type="InterPro" id="IPR047187">
    <property type="entry name" value="SF1_C_Upf1"/>
</dbReference>
<evidence type="ECO:0000259" key="3">
    <source>
        <dbReference type="Pfam" id="PF13086"/>
    </source>
</evidence>
<dbReference type="Pfam" id="PF13087">
    <property type="entry name" value="AAA_12"/>
    <property type="match status" value="1"/>
</dbReference>
<accession>A0AAV9HHB5</accession>
<dbReference type="SUPFAM" id="SSF52540">
    <property type="entry name" value="P-loop containing nucleoside triphosphate hydrolases"/>
    <property type="match status" value="1"/>
</dbReference>
<dbReference type="Gene3D" id="3.40.50.300">
    <property type="entry name" value="P-loop containing nucleotide triphosphate hydrolases"/>
    <property type="match status" value="3"/>
</dbReference>
<keyword evidence="1" id="KW-0547">Nucleotide-binding</keyword>
<dbReference type="InterPro" id="IPR045055">
    <property type="entry name" value="DNA2/NAM7-like"/>
</dbReference>
<evidence type="ECO:0000313" key="7">
    <source>
        <dbReference type="Proteomes" id="UP001321749"/>
    </source>
</evidence>
<keyword evidence="1" id="KW-0378">Hydrolase</keyword>
<keyword evidence="7" id="KW-1185">Reference proteome</keyword>
<feature type="domain" description="ZNFX1" evidence="5">
    <location>
        <begin position="96"/>
        <end position="205"/>
    </location>
</feature>
<dbReference type="Proteomes" id="UP001321749">
    <property type="component" value="Unassembled WGS sequence"/>
</dbReference>
<keyword evidence="1" id="KW-0347">Helicase</keyword>
<dbReference type="GO" id="GO:0031048">
    <property type="term" value="P:regulatory ncRNA-mediated heterochromatin formation"/>
    <property type="evidence" value="ECO:0007669"/>
    <property type="project" value="TreeGrafter"/>
</dbReference>
<reference evidence="6" key="2">
    <citation type="submission" date="2023-06" db="EMBL/GenBank/DDBJ databases">
        <authorList>
            <consortium name="Lawrence Berkeley National Laboratory"/>
            <person name="Mondo S.J."/>
            <person name="Hensen N."/>
            <person name="Bonometti L."/>
            <person name="Westerberg I."/>
            <person name="Brannstrom I.O."/>
            <person name="Guillou S."/>
            <person name="Cros-Aarteil S."/>
            <person name="Calhoun S."/>
            <person name="Haridas S."/>
            <person name="Kuo A."/>
            <person name="Pangilinan J."/>
            <person name="Riley R."/>
            <person name="Labutti K."/>
            <person name="Andreopoulos B."/>
            <person name="Lipzen A."/>
            <person name="Chen C."/>
            <person name="Yanf M."/>
            <person name="Daum C."/>
            <person name="Ng V."/>
            <person name="Clum A."/>
            <person name="Steindorff A."/>
            <person name="Ohm R."/>
            <person name="Martin F."/>
            <person name="Silar P."/>
            <person name="Natvig D."/>
            <person name="Lalanne C."/>
            <person name="Gautier V."/>
            <person name="Ament-Velasquez S.L."/>
            <person name="Kruys A."/>
            <person name="Hutchinson M.I."/>
            <person name="Powell A.J."/>
            <person name="Barry K."/>
            <person name="Miller A.N."/>
            <person name="Grigoriev I.V."/>
            <person name="Debuchy R."/>
            <person name="Gladieux P."/>
            <person name="Thoren M.H."/>
            <person name="Johannesson H."/>
        </authorList>
    </citation>
    <scope>NUCLEOTIDE SEQUENCE</scope>
    <source>
        <strain evidence="6">PSN324</strain>
    </source>
</reference>
<dbReference type="PANTHER" id="PTHR10887:SF341">
    <property type="entry name" value="NFX1-TYPE ZINC FINGER-CONTAINING PROTEIN 1"/>
    <property type="match status" value="1"/>
</dbReference>
<dbReference type="EMBL" id="MU865020">
    <property type="protein sequence ID" value="KAK4460069.1"/>
    <property type="molecule type" value="Genomic_DNA"/>
</dbReference>
<evidence type="ECO:0000256" key="2">
    <source>
        <dbReference type="SAM" id="MobiDB-lite"/>
    </source>
</evidence>
<dbReference type="Pfam" id="PF13086">
    <property type="entry name" value="AAA_11"/>
    <property type="match status" value="1"/>
</dbReference>
<dbReference type="InterPro" id="IPR057373">
    <property type="entry name" value="ZNFX1"/>
</dbReference>
<sequence>MAQATNSEDSQSHTAATSAADQEWIFLPELPSPGEILAESPPIPPENPVNSRWASKEDYLTAQYRILRCDAVEGLRNSVRSYIDATQCRPAESIMDDDSTCIYTRVRVRAVCLARMGPIFTIEFSVERSPYRILWQQSRRLIPGAIVALTPRQDNFRTVCKIATIVQRPFRDGLDQNPPRVDIMFAEAQDAIIDPDLEMIMIESREGYFESARHSLMGLQEAAVTDSPLDKYLLGVHTADTPPSFIRENPIMDLSSLDHRTHNVHEAPSPIEGLDNHDVINDGIPNIQDVTLLDESQLQALHRAITTELAIIQGPPGTGKTFVSMEFLKTCVGHRRRNGGPPIIVSATTNHALDQLLVLCLEANITNVLRLGGRTKSDEMKSHTLYQRQILQRFPSNTNYDHLDRRRKHCIRRFRDVVEDVFGDRLISPGALKKAGIITQAQCDTLLDETMESNSSMKDHGPFGVWLGESLIQDELLRSRHLTQLELSEAEALKNLPEFEQEEVENIADDEEDQVRIRGETFKLEHVWSGKPPADMSRWRRAVDKALKGDDFFAIPQDLRGAVYQHLRSKLLEHTTRLVTAILMEYVDVCKQLKACKITRDTYLVENQGIDIVGCTTTGLTKYRSFLAALEPKSLLIEEAAETREVDIVSALYPSVQQLILVGDHQQLTPKCNITWLAGHPFNATVSLFQRMVNLNMPFRMLREQRRMKPELRYILSKFYPDLIDHPVVKSLESRPDVPGMGGRNCWLFDHTWPEEMNADCSKFNRQEAQMIVHFYAYLVLNGTPASKITILTYYNGQCKVLLRELRRHPSLIGMEKELTVRTIDSYQGEENDVVLLSLVRSPKEDAAWKVGFLEDEHRAVVAVSRARCGFYLFGNIQNVLNAHDVSFDLWAKIWNGFAEQECVQRSKGIPLVCQAHNNETWMKDVDDWGDNVGGCDKQCSQTRPCGHPCTLKCHA</sequence>
<feature type="domain" description="DNA2/NAM7 helicase helicase" evidence="3">
    <location>
        <begin position="293"/>
        <end position="670"/>
    </location>
</feature>
<gene>
    <name evidence="6" type="ORF">QBC42DRAFT_333539</name>
</gene>